<organism evidence="1 2">
    <name type="scientific">Scophthalmus maximus</name>
    <name type="common">Turbot</name>
    <name type="synonym">Psetta maxima</name>
    <dbReference type="NCBI Taxonomy" id="52904"/>
    <lineage>
        <taxon>Eukaryota</taxon>
        <taxon>Metazoa</taxon>
        <taxon>Chordata</taxon>
        <taxon>Craniata</taxon>
        <taxon>Vertebrata</taxon>
        <taxon>Euteleostomi</taxon>
        <taxon>Actinopterygii</taxon>
        <taxon>Neopterygii</taxon>
        <taxon>Teleostei</taxon>
        <taxon>Neoteleostei</taxon>
        <taxon>Acanthomorphata</taxon>
        <taxon>Carangaria</taxon>
        <taxon>Pleuronectiformes</taxon>
        <taxon>Pleuronectoidei</taxon>
        <taxon>Scophthalmidae</taxon>
        <taxon>Scophthalmus</taxon>
    </lineage>
</organism>
<protein>
    <submittedName>
        <fullName evidence="1">Uncharacterized protein</fullName>
    </submittedName>
</protein>
<proteinExistence type="predicted"/>
<reference evidence="1 2" key="1">
    <citation type="submission" date="2017-12" db="EMBL/GenBank/DDBJ databases">
        <title>Integrating genomic resources of turbot (Scophthalmus maximus) in depth evaluation of genetic and physical mapping variation across individuals.</title>
        <authorList>
            <person name="Martinez P."/>
        </authorList>
    </citation>
    <scope>NUCLEOTIDE SEQUENCE [LARGE SCALE GENOMIC DNA]</scope>
</reference>
<dbReference type="Proteomes" id="UP000246464">
    <property type="component" value="Chromosome 17"/>
</dbReference>
<keyword evidence="2" id="KW-1185">Reference proteome</keyword>
<evidence type="ECO:0000313" key="1">
    <source>
        <dbReference type="EMBL" id="AWP16900.1"/>
    </source>
</evidence>
<sequence>MVEIDGAGTMVVVFGAGMVEVDGAGTVVVVLGAGVVKVAQWCWELVWWRLMELAQWWLCSELKGQ</sequence>
<gene>
    <name evidence="1" type="ORF">SMAX5B_016924</name>
</gene>
<name>A0A2U9CLP1_SCOMX</name>
<evidence type="ECO:0000313" key="2">
    <source>
        <dbReference type="Proteomes" id="UP000246464"/>
    </source>
</evidence>
<dbReference type="AlphaFoldDB" id="A0A2U9CLP1"/>
<dbReference type="EMBL" id="CP026259">
    <property type="protein sequence ID" value="AWP16900.1"/>
    <property type="molecule type" value="Genomic_DNA"/>
</dbReference>
<accession>A0A2U9CLP1</accession>